<protein>
    <submittedName>
        <fullName evidence="1">Uncharacterized protein</fullName>
    </submittedName>
</protein>
<keyword evidence="2" id="KW-1185">Reference proteome</keyword>
<dbReference type="Proteomes" id="UP000298324">
    <property type="component" value="Unassembled WGS sequence"/>
</dbReference>
<proteinExistence type="predicted"/>
<gene>
    <name evidence="1" type="ORF">Psch_03547</name>
</gene>
<evidence type="ECO:0000313" key="2">
    <source>
        <dbReference type="Proteomes" id="UP000298324"/>
    </source>
</evidence>
<sequence>MAALQEGAQSLWYPYVQKKIVRENDDGGSKSGINCNTVRLKNGELLLAVAKCVMVDGSVTLEDMSSELGITKRSVKSALKKIRDKLSLGLAIPGLNDMETENLALALSKRDSLRNKRKRVSGHIDEEAKARKERIISIAREFAIEKMIRAGNSVAETASVVGLSGKRIREILAEMYFTTGVLAKEIIQSGGSVSEASERLGVTRKEVKQALLEVGYHIITDDAAVTNNECSKVSMMKPGKPRKREYKKPATISKAGLAEWNMMHYDQEGILRLPAGCRAPADLPRKYPSPKANLLPAAETKPTWIPAPPLSKSECTARGRKRIGYLRLY</sequence>
<comment type="caution">
    <text evidence="1">The sequence shown here is derived from an EMBL/GenBank/DDBJ whole genome shotgun (WGS) entry which is preliminary data.</text>
</comment>
<evidence type="ECO:0000313" key="1">
    <source>
        <dbReference type="EMBL" id="TEB04785.1"/>
    </source>
</evidence>
<name>A0A4Y7R776_9FIRM</name>
<dbReference type="AlphaFoldDB" id="A0A4Y7R776"/>
<reference evidence="1 2" key="1">
    <citation type="journal article" date="2018" name="Environ. Microbiol.">
        <title>Novel energy conservation strategies and behaviour of Pelotomaculum schinkii driving syntrophic propionate catabolism.</title>
        <authorList>
            <person name="Hidalgo-Ahumada C.A.P."/>
            <person name="Nobu M.K."/>
            <person name="Narihiro T."/>
            <person name="Tamaki H."/>
            <person name="Liu W.T."/>
            <person name="Kamagata Y."/>
            <person name="Stams A.J.M."/>
            <person name="Imachi H."/>
            <person name="Sousa D.Z."/>
        </authorList>
    </citation>
    <scope>NUCLEOTIDE SEQUENCE [LARGE SCALE GENOMIC DNA]</scope>
    <source>
        <strain evidence="1 2">HH</strain>
    </source>
</reference>
<dbReference type="RefSeq" id="WP_190259112.1">
    <property type="nucleotide sequence ID" value="NZ_QFGA01000003.1"/>
</dbReference>
<organism evidence="1 2">
    <name type="scientific">Pelotomaculum schinkii</name>
    <dbReference type="NCBI Taxonomy" id="78350"/>
    <lineage>
        <taxon>Bacteria</taxon>
        <taxon>Bacillati</taxon>
        <taxon>Bacillota</taxon>
        <taxon>Clostridia</taxon>
        <taxon>Eubacteriales</taxon>
        <taxon>Desulfotomaculaceae</taxon>
        <taxon>Pelotomaculum</taxon>
    </lineage>
</organism>
<dbReference type="EMBL" id="QFGA01000003">
    <property type="protein sequence ID" value="TEB04785.1"/>
    <property type="molecule type" value="Genomic_DNA"/>
</dbReference>
<accession>A0A4Y7R776</accession>